<sequence length="76" mass="8826">MLRETRDCEHLPVLPKYPATLLYHTPVLAKNKTKPAYVLYTERNLGALHCQLGIFQDDALNELAYFLTEIKCIFQM</sequence>
<accession>A0A517DQU3</accession>
<keyword evidence="2" id="KW-1185">Reference proteome</keyword>
<reference evidence="1 2" key="1">
    <citation type="submission" date="2019-02" db="EMBL/GenBank/DDBJ databases">
        <title>Closed genome of Sporomusa termitida DSM 4440.</title>
        <authorList>
            <person name="Poehlein A."/>
            <person name="Daniel R."/>
        </authorList>
    </citation>
    <scope>NUCLEOTIDE SEQUENCE [LARGE SCALE GENOMIC DNA]</scope>
    <source>
        <strain evidence="1 2">DSM 4440</strain>
    </source>
</reference>
<evidence type="ECO:0000313" key="2">
    <source>
        <dbReference type="Proteomes" id="UP000320776"/>
    </source>
</evidence>
<evidence type="ECO:0000313" key="1">
    <source>
        <dbReference type="EMBL" id="QDR79725.1"/>
    </source>
</evidence>
<dbReference type="EMBL" id="CP036259">
    <property type="protein sequence ID" value="QDR79725.1"/>
    <property type="molecule type" value="Genomic_DNA"/>
</dbReference>
<proteinExistence type="predicted"/>
<dbReference type="Proteomes" id="UP000320776">
    <property type="component" value="Chromosome"/>
</dbReference>
<organism evidence="1 2">
    <name type="scientific">Sporomusa termitida</name>
    <dbReference type="NCBI Taxonomy" id="2377"/>
    <lineage>
        <taxon>Bacteria</taxon>
        <taxon>Bacillati</taxon>
        <taxon>Bacillota</taxon>
        <taxon>Negativicutes</taxon>
        <taxon>Selenomonadales</taxon>
        <taxon>Sporomusaceae</taxon>
        <taxon>Sporomusa</taxon>
    </lineage>
</organism>
<gene>
    <name evidence="1" type="ORF">SPTER_10200</name>
</gene>
<name>A0A517DQU3_9FIRM</name>
<dbReference type="AlphaFoldDB" id="A0A517DQU3"/>
<dbReference type="KEGG" id="sted:SPTER_10200"/>
<protein>
    <submittedName>
        <fullName evidence="1">Uncharacterized protein</fullName>
    </submittedName>
</protein>